<dbReference type="SUPFAM" id="SSF52343">
    <property type="entry name" value="Ferredoxin reductase-like, C-terminal NADP-linked domain"/>
    <property type="match status" value="1"/>
</dbReference>
<evidence type="ECO:0008006" key="4">
    <source>
        <dbReference type="Google" id="ProtNLM"/>
    </source>
</evidence>
<gene>
    <name evidence="2" type="ORF">CONLIGDRAFT_624709</name>
</gene>
<feature type="transmembrane region" description="Helical" evidence="1">
    <location>
        <begin position="292"/>
        <end position="308"/>
    </location>
</feature>
<keyword evidence="3" id="KW-1185">Reference proteome</keyword>
<feature type="transmembrane region" description="Helical" evidence="1">
    <location>
        <begin position="215"/>
        <end position="238"/>
    </location>
</feature>
<feature type="transmembrane region" description="Helical" evidence="1">
    <location>
        <begin position="320"/>
        <end position="342"/>
    </location>
</feature>
<dbReference type="EMBL" id="KV875106">
    <property type="protein sequence ID" value="OIW23513.1"/>
    <property type="molecule type" value="Genomic_DNA"/>
</dbReference>
<dbReference type="Proteomes" id="UP000182658">
    <property type="component" value="Unassembled WGS sequence"/>
</dbReference>
<evidence type="ECO:0000313" key="3">
    <source>
        <dbReference type="Proteomes" id="UP000182658"/>
    </source>
</evidence>
<dbReference type="InterPro" id="IPR052979">
    <property type="entry name" value="Adenylate-forming_domain"/>
</dbReference>
<proteinExistence type="predicted"/>
<name>A0A1J7IQZ4_9PEZI</name>
<feature type="transmembrane region" description="Helical" evidence="1">
    <location>
        <begin position="258"/>
        <end position="280"/>
    </location>
</feature>
<dbReference type="InParanoid" id="A0A1J7IQZ4"/>
<organism evidence="2 3">
    <name type="scientific">Coniochaeta ligniaria NRRL 30616</name>
    <dbReference type="NCBI Taxonomy" id="1408157"/>
    <lineage>
        <taxon>Eukaryota</taxon>
        <taxon>Fungi</taxon>
        <taxon>Dikarya</taxon>
        <taxon>Ascomycota</taxon>
        <taxon>Pezizomycotina</taxon>
        <taxon>Sordariomycetes</taxon>
        <taxon>Sordariomycetidae</taxon>
        <taxon>Coniochaetales</taxon>
        <taxon>Coniochaetaceae</taxon>
        <taxon>Coniochaeta</taxon>
    </lineage>
</organism>
<dbReference type="PANTHER" id="PTHR33927:SF5">
    <property type="entry name" value="ENZYME, PUTATIVE (AFU_ORTHOLOGUE AFUA_8G01222)-RELATED"/>
    <property type="match status" value="1"/>
</dbReference>
<keyword evidence="1" id="KW-0812">Transmembrane</keyword>
<dbReference type="AlphaFoldDB" id="A0A1J7IQZ4"/>
<sequence length="596" mass="66323">MADNILYTTPYLDQGAITLPLPNVGDLSDCESSDSESLNISITRPVKAFFLGCRKSILYTPQDLEEGRFRRHNPYSGEPLVAEDFILDEAELQSEKPSEPTVPNRHPLHDIDSSKLPAKKGSKLFRFLRWNYGSVYRRIFCLSVSGNVLAMTLVFLQSIWTGSSPSFMTASTAVSSNILAAMLVRNEHVVNALFTIFATWPKRLPLSIRRIFAKVYSYGGIHSGCSVAATLWYIVFLILMTMDFATTNLSVLRGSIYFVSYAIVILLCLIIVFALPCVRVRMHNWFEGMHRFAGWTAVFLFWTENLLLTADVASAKHIPYAMALALTPTFWILVGVTLLIAYPWTRLRLRDVEAEVLSDHCVKLNFKYTNVQYGQAVRLSDAPLRETHAFAAIPNPVFPVTLDEKQPPISPNSLRTSISTDTNGFSVLVSNAGDWTKKIIRNPPKQLYTRGAPQYGVLRVAGMFSPVIIMATGSGIGPCLSLFVQKPDHPVRIIWSTASPAETYGQEIIDLLYRADPGAVIIDTRKTGRPDLVKIAYRMWEGSRREGARGYALGKTGRSPGRCEAVVVISNQKVTKKVVYGLETRGVPAYGAIFDS</sequence>
<dbReference type="PANTHER" id="PTHR33927">
    <property type="entry name" value="TRANSMEMBRANE PROTEIN"/>
    <property type="match status" value="1"/>
</dbReference>
<evidence type="ECO:0000313" key="2">
    <source>
        <dbReference type="EMBL" id="OIW23513.1"/>
    </source>
</evidence>
<keyword evidence="1" id="KW-1133">Transmembrane helix</keyword>
<feature type="transmembrane region" description="Helical" evidence="1">
    <location>
        <begin position="139"/>
        <end position="160"/>
    </location>
</feature>
<dbReference type="InterPro" id="IPR039261">
    <property type="entry name" value="FNR_nucleotide-bd"/>
</dbReference>
<accession>A0A1J7IQZ4</accession>
<reference evidence="2 3" key="1">
    <citation type="submission" date="2016-10" db="EMBL/GenBank/DDBJ databases">
        <title>Draft genome sequence of Coniochaeta ligniaria NRRL30616, a lignocellulolytic fungus for bioabatement of inhibitors in plant biomass hydrolysates.</title>
        <authorList>
            <consortium name="DOE Joint Genome Institute"/>
            <person name="Jimenez D.J."/>
            <person name="Hector R.E."/>
            <person name="Riley R."/>
            <person name="Sun H."/>
            <person name="Grigoriev I.V."/>
            <person name="Van Elsas J.D."/>
            <person name="Nichols N.N."/>
        </authorList>
    </citation>
    <scope>NUCLEOTIDE SEQUENCE [LARGE SCALE GENOMIC DNA]</scope>
    <source>
        <strain evidence="2 3">NRRL 30616</strain>
    </source>
</reference>
<protein>
    <recommendedName>
        <fullName evidence="4">Integral membrane protein TmpA</fullName>
    </recommendedName>
</protein>
<dbReference type="OrthoDB" id="3142841at2759"/>
<keyword evidence="1" id="KW-0472">Membrane</keyword>
<evidence type="ECO:0000256" key="1">
    <source>
        <dbReference type="SAM" id="Phobius"/>
    </source>
</evidence>